<protein>
    <recommendedName>
        <fullName evidence="3">Flagellar FliJ protein</fullName>
    </recommendedName>
</protein>
<dbReference type="Gene3D" id="1.10.287.1700">
    <property type="match status" value="1"/>
</dbReference>
<keyword evidence="6" id="KW-0145">Chemotaxis</keyword>
<keyword evidence="12" id="KW-0969">Cilium</keyword>
<dbReference type="Proteomes" id="UP000250245">
    <property type="component" value="Unassembled WGS sequence"/>
</dbReference>
<dbReference type="GO" id="GO:0006935">
    <property type="term" value="P:chemotaxis"/>
    <property type="evidence" value="ECO:0007669"/>
    <property type="project" value="UniProtKB-KW"/>
</dbReference>
<proteinExistence type="inferred from homology"/>
<dbReference type="GO" id="GO:0071973">
    <property type="term" value="P:bacterial-type flagellum-dependent cell motility"/>
    <property type="evidence" value="ECO:0007669"/>
    <property type="project" value="InterPro"/>
</dbReference>
<dbReference type="GO" id="GO:0009288">
    <property type="term" value="C:bacterial-type flagellum"/>
    <property type="evidence" value="ECO:0007669"/>
    <property type="project" value="InterPro"/>
</dbReference>
<dbReference type="InterPro" id="IPR012823">
    <property type="entry name" value="Flagell_FliJ"/>
</dbReference>
<gene>
    <name evidence="11" type="ORF">HHJ67_05810</name>
    <name evidence="12" type="ORF">NCTC11820_01723</name>
</gene>
<evidence type="ECO:0000313" key="14">
    <source>
        <dbReference type="Proteomes" id="UP000553981"/>
    </source>
</evidence>
<dbReference type="GO" id="GO:0015031">
    <property type="term" value="P:protein transport"/>
    <property type="evidence" value="ECO:0007669"/>
    <property type="project" value="UniProtKB-KW"/>
</dbReference>
<accession>A0A2X2YRT6</accession>
<keyword evidence="8" id="KW-0653">Protein transport</keyword>
<dbReference type="GeneID" id="55565007"/>
<dbReference type="Pfam" id="PF02050">
    <property type="entry name" value="FliJ"/>
    <property type="match status" value="1"/>
</dbReference>
<reference evidence="11 14" key="2">
    <citation type="submission" date="2020-04" db="EMBL/GenBank/DDBJ databases">
        <title>Antimicrobial susceptibility and clonality of vaginal-derived multi-drug resistant Mobiluncus isolates in China.</title>
        <authorList>
            <person name="Zhang X."/>
        </authorList>
    </citation>
    <scope>NUCLEOTIDE SEQUENCE [LARGE SCALE GENOMIC DNA]</scope>
    <source>
        <strain evidence="11 14">19</strain>
    </source>
</reference>
<dbReference type="Proteomes" id="UP000553981">
    <property type="component" value="Unassembled WGS sequence"/>
</dbReference>
<keyword evidence="5" id="KW-1003">Cell membrane</keyword>
<keyword evidence="12" id="KW-0966">Cell projection</keyword>
<reference evidence="12 13" key="1">
    <citation type="submission" date="2018-06" db="EMBL/GenBank/DDBJ databases">
        <authorList>
            <consortium name="Pathogen Informatics"/>
            <person name="Doyle S."/>
        </authorList>
    </citation>
    <scope>NUCLEOTIDE SEQUENCE [LARGE SCALE GENOMIC DNA]</scope>
    <source>
        <strain evidence="12 13">NCTC11820</strain>
    </source>
</reference>
<dbReference type="InterPro" id="IPR053716">
    <property type="entry name" value="Flag_assembly_chemotaxis_eff"/>
</dbReference>
<keyword evidence="12" id="KW-0282">Flagellum</keyword>
<evidence type="ECO:0000256" key="9">
    <source>
        <dbReference type="ARBA" id="ARBA00023136"/>
    </source>
</evidence>
<dbReference type="EMBL" id="UASJ01000001">
    <property type="protein sequence ID" value="SQB65653.1"/>
    <property type="molecule type" value="Genomic_DNA"/>
</dbReference>
<dbReference type="EMBL" id="JABCUI010000002">
    <property type="protein sequence ID" value="NMW87267.1"/>
    <property type="molecule type" value="Genomic_DNA"/>
</dbReference>
<evidence type="ECO:0000313" key="13">
    <source>
        <dbReference type="Proteomes" id="UP000250245"/>
    </source>
</evidence>
<dbReference type="RefSeq" id="WP_004007573.1">
    <property type="nucleotide sequence ID" value="NZ_CAMUDJ010000001.1"/>
</dbReference>
<sequence>MVDRAFRLQGLLNLRQLQEDQAAGRLASAHADLNHADQQLSSARERLGSMQTSGATNLAVAAAMRNAAMMQIKEGIARKEYAQAVVDQRQDEWQGARRLTATLEKLENRHAEEVIADDLHKEQVVLDELASHMGNSGSATEGKTGAELRVRTRRETLPEEPVAGSVGQRYPAFAEGGKL</sequence>
<evidence type="ECO:0000256" key="8">
    <source>
        <dbReference type="ARBA" id="ARBA00022927"/>
    </source>
</evidence>
<comment type="similarity">
    <text evidence="2">Belongs to the FliJ family.</text>
</comment>
<evidence type="ECO:0000256" key="10">
    <source>
        <dbReference type="ARBA" id="ARBA00023225"/>
    </source>
</evidence>
<keyword evidence="9" id="KW-0472">Membrane</keyword>
<dbReference type="AlphaFoldDB" id="A0A2X2YRT6"/>
<keyword evidence="7" id="KW-1005">Bacterial flagellum biogenesis</keyword>
<keyword evidence="10" id="KW-1006">Bacterial flagellum protein export</keyword>
<name>A0A2X2YRT6_9ACTO</name>
<keyword evidence="4" id="KW-0813">Transport</keyword>
<evidence type="ECO:0000313" key="11">
    <source>
        <dbReference type="EMBL" id="NMW87267.1"/>
    </source>
</evidence>
<dbReference type="GO" id="GO:0005886">
    <property type="term" value="C:plasma membrane"/>
    <property type="evidence" value="ECO:0007669"/>
    <property type="project" value="UniProtKB-SubCell"/>
</dbReference>
<evidence type="ECO:0000256" key="2">
    <source>
        <dbReference type="ARBA" id="ARBA00010004"/>
    </source>
</evidence>
<evidence type="ECO:0000256" key="4">
    <source>
        <dbReference type="ARBA" id="ARBA00022448"/>
    </source>
</evidence>
<evidence type="ECO:0000256" key="6">
    <source>
        <dbReference type="ARBA" id="ARBA00022500"/>
    </source>
</evidence>
<evidence type="ECO:0000256" key="1">
    <source>
        <dbReference type="ARBA" id="ARBA00004413"/>
    </source>
</evidence>
<evidence type="ECO:0000256" key="7">
    <source>
        <dbReference type="ARBA" id="ARBA00022795"/>
    </source>
</evidence>
<evidence type="ECO:0000313" key="12">
    <source>
        <dbReference type="EMBL" id="SQB65653.1"/>
    </source>
</evidence>
<evidence type="ECO:0000256" key="3">
    <source>
        <dbReference type="ARBA" id="ARBA00020392"/>
    </source>
</evidence>
<dbReference type="GO" id="GO:0044781">
    <property type="term" value="P:bacterial-type flagellum organization"/>
    <property type="evidence" value="ECO:0007669"/>
    <property type="project" value="UniProtKB-KW"/>
</dbReference>
<comment type="subcellular location">
    <subcellularLocation>
        <location evidence="1">Cell membrane</location>
        <topology evidence="1">Peripheral membrane protein</topology>
        <orientation evidence="1">Cytoplasmic side</orientation>
    </subcellularLocation>
</comment>
<evidence type="ECO:0000256" key="5">
    <source>
        <dbReference type="ARBA" id="ARBA00022475"/>
    </source>
</evidence>
<organism evidence="12 13">
    <name type="scientific">Mobiluncus curtisii</name>
    <dbReference type="NCBI Taxonomy" id="2051"/>
    <lineage>
        <taxon>Bacteria</taxon>
        <taxon>Bacillati</taxon>
        <taxon>Actinomycetota</taxon>
        <taxon>Actinomycetes</taxon>
        <taxon>Actinomycetales</taxon>
        <taxon>Actinomycetaceae</taxon>
        <taxon>Mobiluncus</taxon>
    </lineage>
</organism>